<evidence type="ECO:0000313" key="2">
    <source>
        <dbReference type="EMBL" id="CDI96753.1"/>
    </source>
</evidence>
<dbReference type="GO" id="GO:0003688">
    <property type="term" value="F:DNA replication origin binding"/>
    <property type="evidence" value="ECO:0007669"/>
    <property type="project" value="TreeGrafter"/>
</dbReference>
<dbReference type="eggNOG" id="KOG2538">
    <property type="taxonomic scope" value="Eukaryota"/>
</dbReference>
<feature type="domain" description="Origin recognition complex subunit 3 winged helix C-terminal" evidence="1">
    <location>
        <begin position="115"/>
        <end position="210"/>
    </location>
</feature>
<evidence type="ECO:0000313" key="3">
    <source>
        <dbReference type="Proteomes" id="UP000017246"/>
    </source>
</evidence>
<sequence length="219" mass="24162">MAAKAADSQCSSTKAECATLELSRRLTLLELREKLLRSRSSSAASSTSSLWKQTMEELEQWLFAVLSPDSDNSLSLVPAPHNLPFHEVFYGPSSQEAELVDFERNVDPPLIGAVHHVLCNPDDFLPAVNVPQPPVPDVCIVYKIYMESGSLINIHDWLISFATIVEPSSASADGNPSQLIQSRFLRAVADLEQVGLVRRTGRRVDHAQKLPLMELNSTL</sequence>
<dbReference type="GO" id="GO:0005656">
    <property type="term" value="C:nuclear pre-replicative complex"/>
    <property type="evidence" value="ECO:0007669"/>
    <property type="project" value="TreeGrafter"/>
</dbReference>
<gene>
    <name evidence="2" type="ORF">EmuJ_000046000</name>
</gene>
<organism evidence="2 3">
    <name type="scientific">Echinococcus multilocularis</name>
    <name type="common">Fox tapeworm</name>
    <dbReference type="NCBI Taxonomy" id="6211"/>
    <lineage>
        <taxon>Eukaryota</taxon>
        <taxon>Metazoa</taxon>
        <taxon>Spiralia</taxon>
        <taxon>Lophotrochozoa</taxon>
        <taxon>Platyhelminthes</taxon>
        <taxon>Cestoda</taxon>
        <taxon>Eucestoda</taxon>
        <taxon>Cyclophyllidea</taxon>
        <taxon>Taeniidae</taxon>
        <taxon>Echinococcus</taxon>
    </lineage>
</organism>
<dbReference type="EMBL" id="LN902846">
    <property type="protein sequence ID" value="CDI96753.1"/>
    <property type="molecule type" value="Genomic_DNA"/>
</dbReference>
<dbReference type="GO" id="GO:0006270">
    <property type="term" value="P:DNA replication initiation"/>
    <property type="evidence" value="ECO:0007669"/>
    <property type="project" value="TreeGrafter"/>
</dbReference>
<accession>A0A087VWS6</accession>
<evidence type="ECO:0000259" key="1">
    <source>
        <dbReference type="Pfam" id="PF18137"/>
    </source>
</evidence>
<dbReference type="OrthoDB" id="10265211at2759"/>
<reference evidence="2" key="1">
    <citation type="journal article" date="2013" name="Nature">
        <title>The genomes of four tapeworm species reveal adaptations to parasitism.</title>
        <authorList>
            <person name="Tsai I.J."/>
            <person name="Zarowiecki M."/>
            <person name="Holroyd N."/>
            <person name="Garciarrubio A."/>
            <person name="Sanchez-Flores A."/>
            <person name="Brooks K.L."/>
            <person name="Tracey A."/>
            <person name="Bobes R.J."/>
            <person name="Fragoso G."/>
            <person name="Sciutto E."/>
            <person name="Aslett M."/>
            <person name="Beasley H."/>
            <person name="Bennett H.M."/>
            <person name="Cai J."/>
            <person name="Camicia F."/>
            <person name="Clark R."/>
            <person name="Cucher M."/>
            <person name="De Silva N."/>
            <person name="Day T.A."/>
            <person name="Deplazes P."/>
            <person name="Estrada K."/>
            <person name="Fernandez C."/>
            <person name="Holland P.W."/>
            <person name="Hou J."/>
            <person name="Hu S."/>
            <person name="Huckvale T."/>
            <person name="Hung S.S."/>
            <person name="Kamenetzky L."/>
            <person name="Keane J.A."/>
            <person name="Kiss F."/>
            <person name="Koziol U."/>
            <person name="Lambert O."/>
            <person name="Liu K."/>
            <person name="Luo X."/>
            <person name="Luo Y."/>
            <person name="Macchiaroli N."/>
            <person name="Nichol S."/>
            <person name="Paps J."/>
            <person name="Parkinson J."/>
            <person name="Pouchkina-Stantcheva N."/>
            <person name="Riddiford N."/>
            <person name="Rosenzvit M."/>
            <person name="Salinas G."/>
            <person name="Wasmuth J.D."/>
            <person name="Zamanian M."/>
            <person name="Zheng Y."/>
            <person name="Cai X."/>
            <person name="Soberon X."/>
            <person name="Olson P.D."/>
            <person name="Laclette J.P."/>
            <person name="Brehm K."/>
            <person name="Berriman M."/>
            <person name="Garciarrubio A."/>
            <person name="Bobes R.J."/>
            <person name="Fragoso G."/>
            <person name="Sanchez-Flores A."/>
            <person name="Estrada K."/>
            <person name="Cevallos M.A."/>
            <person name="Morett E."/>
            <person name="Gonzalez V."/>
            <person name="Portillo T."/>
            <person name="Ochoa-Leyva A."/>
            <person name="Jose M.V."/>
            <person name="Sciutto E."/>
            <person name="Landa A."/>
            <person name="Jimenez L."/>
            <person name="Valdes V."/>
            <person name="Carrero J.C."/>
            <person name="Larralde C."/>
            <person name="Morales-Montor J."/>
            <person name="Limon-Lason J."/>
            <person name="Soberon X."/>
            <person name="Laclette J.P."/>
        </authorList>
    </citation>
    <scope>NUCLEOTIDE SEQUENCE [LARGE SCALE GENOMIC DNA]</scope>
</reference>
<reference evidence="2" key="2">
    <citation type="submission" date="2015-11" db="EMBL/GenBank/DDBJ databases">
        <authorList>
            <person name="Zhang Y."/>
            <person name="Guo Z."/>
        </authorList>
    </citation>
    <scope>NUCLEOTIDE SEQUENCE</scope>
</reference>
<dbReference type="GO" id="GO:0005664">
    <property type="term" value="C:nuclear origin of replication recognition complex"/>
    <property type="evidence" value="ECO:0007669"/>
    <property type="project" value="InterPro"/>
</dbReference>
<dbReference type="STRING" id="6211.A0A087VWS6"/>
<dbReference type="Proteomes" id="UP000017246">
    <property type="component" value="Unassembled WGS sequence"/>
</dbReference>
<keyword evidence="3" id="KW-1185">Reference proteome</keyword>
<dbReference type="InterPro" id="IPR020795">
    <property type="entry name" value="ORC3"/>
</dbReference>
<dbReference type="PANTHER" id="PTHR12748:SF0">
    <property type="entry name" value="ORIGIN RECOGNITION COMPLEX SUBUNIT 3"/>
    <property type="match status" value="1"/>
</dbReference>
<dbReference type="GO" id="GO:0031261">
    <property type="term" value="C:DNA replication preinitiation complex"/>
    <property type="evidence" value="ECO:0007669"/>
    <property type="project" value="TreeGrafter"/>
</dbReference>
<dbReference type="Pfam" id="PF18137">
    <property type="entry name" value="WHD_ORC"/>
    <property type="match status" value="1"/>
</dbReference>
<dbReference type="InterPro" id="IPR040855">
    <property type="entry name" value="ORC_WH_C"/>
</dbReference>
<dbReference type="CDD" id="cd20704">
    <property type="entry name" value="Orc3"/>
    <property type="match status" value="1"/>
</dbReference>
<dbReference type="PANTHER" id="PTHR12748">
    <property type="entry name" value="ORIGIN RECOGNITION COMPLEX SUBUNIT 3"/>
    <property type="match status" value="1"/>
</dbReference>
<name>A0A087VWS6_ECHMU</name>
<dbReference type="AlphaFoldDB" id="A0A087VWS6"/>
<proteinExistence type="predicted"/>
<protein>
    <submittedName>
        <fullName evidence="2">Origin recognition complex subunit 3</fullName>
    </submittedName>
</protein>